<accession>A0A1S1YZ52</accession>
<dbReference type="PROSITE" id="PS50042">
    <property type="entry name" value="CNMP_BINDING_3"/>
    <property type="match status" value="1"/>
</dbReference>
<gene>
    <name evidence="2" type="ORF">NH26_07975</name>
</gene>
<dbReference type="SUPFAM" id="SSF51206">
    <property type="entry name" value="cAMP-binding domain-like"/>
    <property type="match status" value="1"/>
</dbReference>
<proteinExistence type="predicted"/>
<evidence type="ECO:0000259" key="1">
    <source>
        <dbReference type="PROSITE" id="PS50042"/>
    </source>
</evidence>
<dbReference type="InterPro" id="IPR000595">
    <property type="entry name" value="cNMP-bd_dom"/>
</dbReference>
<dbReference type="InterPro" id="IPR014710">
    <property type="entry name" value="RmlC-like_jellyroll"/>
</dbReference>
<dbReference type="CDD" id="cd00038">
    <property type="entry name" value="CAP_ED"/>
    <property type="match status" value="1"/>
</dbReference>
<dbReference type="Proteomes" id="UP000179797">
    <property type="component" value="Unassembled WGS sequence"/>
</dbReference>
<evidence type="ECO:0000313" key="3">
    <source>
        <dbReference type="Proteomes" id="UP000179797"/>
    </source>
</evidence>
<sequence length="196" mass="22551">MANIKSFLSSFDILTSSEIDDFVELTYPKTVKKGELLIEEGAIATEIGFVVSGVFRSYYHNTTEEEVTYCFTFENAFVGAYSSFISQTETPENIEALTDVTLLMAPRDKLLALEAKSVNWIKLSRFIAEREYLKMEQRVFMLQKETAESKYENLLKNHPEYLQAIPINYLSSYLGVTKRHLSRIRKALMEKDICPL</sequence>
<evidence type="ECO:0000313" key="2">
    <source>
        <dbReference type="EMBL" id="OHX66294.1"/>
    </source>
</evidence>
<dbReference type="SMART" id="SM00100">
    <property type="entry name" value="cNMP"/>
    <property type="match status" value="1"/>
</dbReference>
<organism evidence="2 3">
    <name type="scientific">Flammeovirga pacifica</name>
    <dbReference type="NCBI Taxonomy" id="915059"/>
    <lineage>
        <taxon>Bacteria</taxon>
        <taxon>Pseudomonadati</taxon>
        <taxon>Bacteroidota</taxon>
        <taxon>Cytophagia</taxon>
        <taxon>Cytophagales</taxon>
        <taxon>Flammeovirgaceae</taxon>
        <taxon>Flammeovirga</taxon>
    </lineage>
</organism>
<dbReference type="RefSeq" id="WP_044225000.1">
    <property type="nucleotide sequence ID" value="NZ_JRYR02000001.1"/>
</dbReference>
<protein>
    <submittedName>
        <fullName evidence="2">cAMP-binding protein</fullName>
    </submittedName>
</protein>
<dbReference type="Pfam" id="PF00027">
    <property type="entry name" value="cNMP_binding"/>
    <property type="match status" value="1"/>
</dbReference>
<dbReference type="InterPro" id="IPR018490">
    <property type="entry name" value="cNMP-bd_dom_sf"/>
</dbReference>
<comment type="caution">
    <text evidence="2">The sequence shown here is derived from an EMBL/GenBank/DDBJ whole genome shotgun (WGS) entry which is preliminary data.</text>
</comment>
<keyword evidence="3" id="KW-1185">Reference proteome</keyword>
<dbReference type="AlphaFoldDB" id="A0A1S1YZ52"/>
<feature type="domain" description="Cyclic nucleotide-binding" evidence="1">
    <location>
        <begin position="10"/>
        <end position="113"/>
    </location>
</feature>
<dbReference type="EMBL" id="JRYR02000001">
    <property type="protein sequence ID" value="OHX66294.1"/>
    <property type="molecule type" value="Genomic_DNA"/>
</dbReference>
<name>A0A1S1YZ52_FLAPC</name>
<reference evidence="2 3" key="1">
    <citation type="journal article" date="2012" name="Int. J. Syst. Evol. Microbiol.">
        <title>Flammeovirga pacifica sp. nov., isolated from deep-sea sediment.</title>
        <authorList>
            <person name="Xu H."/>
            <person name="Fu Y."/>
            <person name="Yang N."/>
            <person name="Ding Z."/>
            <person name="Lai Q."/>
            <person name="Zeng R."/>
        </authorList>
    </citation>
    <scope>NUCLEOTIDE SEQUENCE [LARGE SCALE GENOMIC DNA]</scope>
    <source>
        <strain evidence="3">DSM 24597 / LMG 26175 / WPAGA1</strain>
    </source>
</reference>
<dbReference type="STRING" id="915059.NH26_07975"/>
<dbReference type="Gene3D" id="2.60.120.10">
    <property type="entry name" value="Jelly Rolls"/>
    <property type="match status" value="1"/>
</dbReference>